<sequence length="68" mass="7853">MLATWTKVLPYFIVVWFAKRYCERFDIVPGFTSVMPHRGIIMHWKTDTPGRPEQGNQPQPHKGLRGAG</sequence>
<evidence type="ECO:0000256" key="1">
    <source>
        <dbReference type="SAM" id="MobiDB-lite"/>
    </source>
</evidence>
<protein>
    <submittedName>
        <fullName evidence="3">Uncharacterized protein</fullName>
    </submittedName>
</protein>
<proteinExistence type="predicted"/>
<dbReference type="RefSeq" id="WP_167128278.1">
    <property type="nucleotide sequence ID" value="NZ_JAANCM010000004.1"/>
</dbReference>
<evidence type="ECO:0000313" key="4">
    <source>
        <dbReference type="Proteomes" id="UP001155840"/>
    </source>
</evidence>
<feature type="region of interest" description="Disordered" evidence="1">
    <location>
        <begin position="45"/>
        <end position="68"/>
    </location>
</feature>
<evidence type="ECO:0000313" key="3">
    <source>
        <dbReference type="EMBL" id="NHT75975.1"/>
    </source>
</evidence>
<dbReference type="AlphaFoldDB" id="A0AA43ZFA6"/>
<name>A0AA43ZFA6_9HYPH</name>
<dbReference type="EMBL" id="JAANCM010000004">
    <property type="protein sequence ID" value="NHT75975.1"/>
    <property type="molecule type" value="Genomic_DNA"/>
</dbReference>
<organism evidence="3 4">
    <name type="scientific">Ferranicluibacter rubi</name>
    <dbReference type="NCBI Taxonomy" id="2715133"/>
    <lineage>
        <taxon>Bacteria</taxon>
        <taxon>Pseudomonadati</taxon>
        <taxon>Pseudomonadota</taxon>
        <taxon>Alphaproteobacteria</taxon>
        <taxon>Hyphomicrobiales</taxon>
        <taxon>Rhizobiaceae</taxon>
        <taxon>Ferranicluibacter</taxon>
    </lineage>
</organism>
<dbReference type="EMBL" id="JAANCM010000004">
    <property type="protein sequence ID" value="NHT75915.1"/>
    <property type="molecule type" value="Genomic_DNA"/>
</dbReference>
<accession>A0AA43ZFA6</accession>
<comment type="caution">
    <text evidence="3">The sequence shown here is derived from an EMBL/GenBank/DDBJ whole genome shotgun (WGS) entry which is preliminary data.</text>
</comment>
<reference evidence="3" key="1">
    <citation type="submission" date="2020-03" db="EMBL/GenBank/DDBJ databases">
        <title>Ferranicluibacter endophyticum gen. nov., sp. nov., a new genus isolated from Rubus ulmifolius Schott. stem.</title>
        <authorList>
            <person name="Roca-Couso R."/>
            <person name="Flores-Felix J.D."/>
            <person name="Igual J.M."/>
            <person name="Rivas R."/>
        </authorList>
    </citation>
    <scope>NUCLEOTIDE SEQUENCE</scope>
    <source>
        <strain evidence="3">CRRU44</strain>
    </source>
</reference>
<keyword evidence="4" id="KW-1185">Reference proteome</keyword>
<gene>
    <name evidence="2" type="ORF">G8E10_09175</name>
    <name evidence="3" type="ORF">G8E10_09510</name>
</gene>
<evidence type="ECO:0000313" key="2">
    <source>
        <dbReference type="EMBL" id="NHT75915.1"/>
    </source>
</evidence>
<dbReference type="Proteomes" id="UP001155840">
    <property type="component" value="Unassembled WGS sequence"/>
</dbReference>